<feature type="domain" description="KIB1-4 beta-propeller" evidence="1">
    <location>
        <begin position="38"/>
        <end position="347"/>
    </location>
</feature>
<proteinExistence type="predicted"/>
<evidence type="ECO:0000313" key="3">
    <source>
        <dbReference type="Proteomes" id="UP001054889"/>
    </source>
</evidence>
<keyword evidence="3" id="KW-1185">Reference proteome</keyword>
<dbReference type="InterPro" id="IPR005174">
    <property type="entry name" value="KIB1-4_b-propeller"/>
</dbReference>
<dbReference type="PANTHER" id="PTHR33127">
    <property type="entry name" value="TRANSMEMBRANE PROTEIN"/>
    <property type="match status" value="1"/>
</dbReference>
<name>A0AAV5CLS9_ELECO</name>
<dbReference type="AlphaFoldDB" id="A0AAV5CLS9"/>
<reference evidence="2" key="2">
    <citation type="submission" date="2021-12" db="EMBL/GenBank/DDBJ databases">
        <title>Resequencing data analysis of finger millet.</title>
        <authorList>
            <person name="Hatakeyama M."/>
            <person name="Aluri S."/>
            <person name="Balachadran M.T."/>
            <person name="Sivarajan S.R."/>
            <person name="Poveda L."/>
            <person name="Shimizu-Inatsugi R."/>
            <person name="Schlapbach R."/>
            <person name="Sreeman S.M."/>
            <person name="Shimizu K.K."/>
        </authorList>
    </citation>
    <scope>NUCLEOTIDE SEQUENCE</scope>
</reference>
<dbReference type="Proteomes" id="UP001054889">
    <property type="component" value="Unassembled WGS sequence"/>
</dbReference>
<protein>
    <recommendedName>
        <fullName evidence="1">KIB1-4 beta-propeller domain-containing protein</fullName>
    </recommendedName>
</protein>
<accession>A0AAV5CLS9</accession>
<dbReference type="EMBL" id="BQKI01000007">
    <property type="protein sequence ID" value="GJM98901.1"/>
    <property type="molecule type" value="Genomic_DNA"/>
</dbReference>
<evidence type="ECO:0000313" key="2">
    <source>
        <dbReference type="EMBL" id="GJM98901.1"/>
    </source>
</evidence>
<evidence type="ECO:0000259" key="1">
    <source>
        <dbReference type="Pfam" id="PF03478"/>
    </source>
</evidence>
<dbReference type="PANTHER" id="PTHR33127:SF75">
    <property type="entry name" value="DUF295 DOMAIN-CONTAINING PROTEIN"/>
    <property type="match status" value="1"/>
</dbReference>
<organism evidence="2 3">
    <name type="scientific">Eleusine coracana subsp. coracana</name>
    <dbReference type="NCBI Taxonomy" id="191504"/>
    <lineage>
        <taxon>Eukaryota</taxon>
        <taxon>Viridiplantae</taxon>
        <taxon>Streptophyta</taxon>
        <taxon>Embryophyta</taxon>
        <taxon>Tracheophyta</taxon>
        <taxon>Spermatophyta</taxon>
        <taxon>Magnoliopsida</taxon>
        <taxon>Liliopsida</taxon>
        <taxon>Poales</taxon>
        <taxon>Poaceae</taxon>
        <taxon>PACMAD clade</taxon>
        <taxon>Chloridoideae</taxon>
        <taxon>Cynodonteae</taxon>
        <taxon>Eleusininae</taxon>
        <taxon>Eleusine</taxon>
    </lineage>
</organism>
<dbReference type="Pfam" id="PF03478">
    <property type="entry name" value="Beta-prop_KIB1-4"/>
    <property type="match status" value="1"/>
</dbReference>
<sequence length="378" mass="42326">MDNPPLPLDPSLAPVLLFDCGSGGVKPDEATDDARLVYSIPKKKLLLARGLGSFIEHVSWITPQGWVLTLDPASRDVSLRDPFTSRIVHLPPDPDGLLATSKDTRCVMSTTQPTDPACVVLVIHRQEPVLCHCSPGESQWSRHEYQPELLVDGDLDPNDREEIIEAVVRLVAVGGRFYTYLGWAGTGKMVTFEISRNPSLFSSHTVDSPPHPAKCPCIKCCDIPSGMTRTVYRRTLDEPSYNSIYILTSPDIYYIMYCLVESCGELFMVQFYLSLLCTERTLRFQVHRLDLRRNAWVKVTRLGINRAFLISCDHISYSLFGASMLADKFGLKANCICFSNNDDKGFYVQDMERATTTLLDPGPEITDAMMPILLMHVV</sequence>
<reference evidence="2" key="1">
    <citation type="journal article" date="2018" name="DNA Res.">
        <title>Multiple hybrid de novo genome assembly of finger millet, an orphan allotetraploid crop.</title>
        <authorList>
            <person name="Hatakeyama M."/>
            <person name="Aluri S."/>
            <person name="Balachadran M.T."/>
            <person name="Sivarajan S.R."/>
            <person name="Patrignani A."/>
            <person name="Gruter S."/>
            <person name="Poveda L."/>
            <person name="Shimizu-Inatsugi R."/>
            <person name="Baeten J."/>
            <person name="Francoijs K.J."/>
            <person name="Nataraja K.N."/>
            <person name="Reddy Y.A.N."/>
            <person name="Phadnis S."/>
            <person name="Ravikumar R.L."/>
            <person name="Schlapbach R."/>
            <person name="Sreeman S.M."/>
            <person name="Shimizu K.K."/>
        </authorList>
    </citation>
    <scope>NUCLEOTIDE SEQUENCE</scope>
</reference>
<comment type="caution">
    <text evidence="2">The sequence shown here is derived from an EMBL/GenBank/DDBJ whole genome shotgun (WGS) entry which is preliminary data.</text>
</comment>
<gene>
    <name evidence="2" type="primary">ga15953</name>
    <name evidence="2" type="ORF">PR202_ga15953</name>
</gene>